<name>U5NBG1_9BURK</name>
<evidence type="ECO:0000256" key="1">
    <source>
        <dbReference type="ARBA" id="ARBA00005369"/>
    </source>
</evidence>
<accession>U5NBG1</accession>
<evidence type="ECO:0000256" key="2">
    <source>
        <dbReference type="ARBA" id="ARBA00013346"/>
    </source>
</evidence>
<dbReference type="OrthoDB" id="9810066at2"/>
<evidence type="ECO:0000256" key="3">
    <source>
        <dbReference type="ARBA" id="ARBA00030757"/>
    </source>
</evidence>
<comment type="similarity">
    <text evidence="1">Belongs to the methyltransferase superfamily. L-isoaspartyl/D-aspartyl protein methyltransferase family.</text>
</comment>
<keyword evidence="4" id="KW-0808">Transferase</keyword>
<proteinExistence type="inferred from homology"/>
<dbReference type="PANTHER" id="PTHR11579:SF18">
    <property type="entry name" value="PROTEIN-L-ISOASPARTATE O-METHYLTRANSFERASE"/>
    <property type="match status" value="1"/>
</dbReference>
<evidence type="ECO:0000313" key="5">
    <source>
        <dbReference type="Proteomes" id="UP000017184"/>
    </source>
</evidence>
<gene>
    <name evidence="4" type="primary">pcm</name>
    <name evidence="4" type="ORF">Cenrod_2609</name>
</gene>
<dbReference type="Proteomes" id="UP000017184">
    <property type="component" value="Chromosome"/>
</dbReference>
<keyword evidence="4" id="KW-0489">Methyltransferase</keyword>
<dbReference type="AlphaFoldDB" id="U5NBG1"/>
<keyword evidence="5" id="KW-1185">Reference proteome</keyword>
<dbReference type="PANTHER" id="PTHR11579">
    <property type="entry name" value="PROTEIN-L-ISOASPARTATE O-METHYLTRANSFERASE"/>
    <property type="match status" value="1"/>
</dbReference>
<dbReference type="Pfam" id="PF01135">
    <property type="entry name" value="PCMT"/>
    <property type="match status" value="1"/>
</dbReference>
<dbReference type="CDD" id="cd02440">
    <property type="entry name" value="AdoMet_MTases"/>
    <property type="match status" value="1"/>
</dbReference>
<dbReference type="EMBL" id="CP004885">
    <property type="protein sequence ID" value="AGX88660.1"/>
    <property type="molecule type" value="Genomic_DNA"/>
</dbReference>
<dbReference type="eggNOG" id="COG2518">
    <property type="taxonomic scope" value="Bacteria"/>
</dbReference>
<dbReference type="InterPro" id="IPR029063">
    <property type="entry name" value="SAM-dependent_MTases_sf"/>
</dbReference>
<organism evidence="4 5">
    <name type="scientific">Candidatus Symbiobacter mobilis CR</name>
    <dbReference type="NCBI Taxonomy" id="946483"/>
    <lineage>
        <taxon>Bacteria</taxon>
        <taxon>Pseudomonadati</taxon>
        <taxon>Pseudomonadota</taxon>
        <taxon>Betaproteobacteria</taxon>
        <taxon>Burkholderiales</taxon>
        <taxon>Comamonadaceae</taxon>
    </lineage>
</organism>
<dbReference type="Gene3D" id="3.40.50.150">
    <property type="entry name" value="Vaccinia Virus protein VP39"/>
    <property type="match status" value="1"/>
</dbReference>
<dbReference type="GO" id="GO:0032259">
    <property type="term" value="P:methylation"/>
    <property type="evidence" value="ECO:0007669"/>
    <property type="project" value="UniProtKB-KW"/>
</dbReference>
<dbReference type="InterPro" id="IPR000682">
    <property type="entry name" value="PCMT"/>
</dbReference>
<dbReference type="HOGENOM" id="CLU_055432_2_1_4"/>
<reference evidence="4 5" key="1">
    <citation type="journal article" date="2013" name="Genome Biol.">
        <title>Genomic analysis reveals key aspects of prokaryotic symbiosis in the phototrophic consortium "Chlorochromatium aggregatum".</title>
        <authorList>
            <person name="Liu Z."/>
            <person name="Muller J."/>
            <person name="Li T."/>
            <person name="Alvey R.M."/>
            <person name="Vogl K."/>
            <person name="Frigaard N.U."/>
            <person name="Rockwell N.C."/>
            <person name="Boyd E.S."/>
            <person name="Tomsho L.P."/>
            <person name="Schuster S.C."/>
            <person name="Henke P."/>
            <person name="Rohde M."/>
            <person name="Overmann J."/>
            <person name="Bryant D.A."/>
        </authorList>
    </citation>
    <scope>NUCLEOTIDE SEQUENCE [LARGE SCALE GENOMIC DNA]</scope>
    <source>
        <strain evidence="4">CR</strain>
    </source>
</reference>
<sequence length="221" mass="24335">MPLPDIERARHNMVEQQVRPWSVSHPQVLHLLAHLKREDFVPEAYRSLSFADIDIPLPCGQTMLRPGVQARLLQDATVQPGDKVLEIGVGTGFMTAMLARMGSSVLGLEIHPELAAIAEANLRKACIHNVTIRQTDGARGAELDAPFDLIVLGGSVAEVPQVLLNQLKPHGRLIAIVGEEPAMQAQTITRSGNTRWDAITHWETSVPRLLRFPQASPFRFA</sequence>
<dbReference type="RefSeq" id="WP_022776595.1">
    <property type="nucleotide sequence ID" value="NC_022576.1"/>
</dbReference>
<dbReference type="GO" id="GO:0004719">
    <property type="term" value="F:protein-L-isoaspartate (D-aspartate) O-methyltransferase activity"/>
    <property type="evidence" value="ECO:0007669"/>
    <property type="project" value="InterPro"/>
</dbReference>
<protein>
    <recommendedName>
        <fullName evidence="2">Protein-L-isoaspartate O-methyltransferase</fullName>
    </recommendedName>
    <alternativeName>
        <fullName evidence="3">Protein L-isoaspartyl methyltransferase</fullName>
    </alternativeName>
</protein>
<dbReference type="SUPFAM" id="SSF53335">
    <property type="entry name" value="S-adenosyl-L-methionine-dependent methyltransferases"/>
    <property type="match status" value="1"/>
</dbReference>
<dbReference type="KEGG" id="cbx:Cenrod_2609"/>
<dbReference type="STRING" id="946483.Cenrod_2609"/>
<evidence type="ECO:0000313" key="4">
    <source>
        <dbReference type="EMBL" id="AGX88660.1"/>
    </source>
</evidence>
<dbReference type="GO" id="GO:0005737">
    <property type="term" value="C:cytoplasm"/>
    <property type="evidence" value="ECO:0007669"/>
    <property type="project" value="TreeGrafter"/>
</dbReference>